<organism evidence="1">
    <name type="scientific">marine sediment metagenome</name>
    <dbReference type="NCBI Taxonomy" id="412755"/>
    <lineage>
        <taxon>unclassified sequences</taxon>
        <taxon>metagenomes</taxon>
        <taxon>ecological metagenomes</taxon>
    </lineage>
</organism>
<accession>A0A0F9SLX4</accession>
<sequence length="267" mass="29739">MKKLIVALMAVMLVFCFTADYSIEKKVVDTRTVAERVSETVIIVGNSTGVVVYSEIGRTLVLTARHNIENVIDEIECPGCLKNIDIGLIVQILIGNNLLEIPMQFDVIDFDESKKRDLAIIEINTVSPLEFAIISDRNLRLGEDIYTVSNPQYIFRSLKKGIVGSIYRISRGVPAIEISGGVIYGSSGGGVFTMDGKLAGIMFSVKVLESDHCYELYDENGKLVGERCIQIPLPYIGFAIRTDVIKEFLLEGKFKEDFKYLEVGKHE</sequence>
<dbReference type="SUPFAM" id="SSF50494">
    <property type="entry name" value="Trypsin-like serine proteases"/>
    <property type="match status" value="1"/>
</dbReference>
<dbReference type="InterPro" id="IPR009003">
    <property type="entry name" value="Peptidase_S1_PA"/>
</dbReference>
<dbReference type="Pfam" id="PF13365">
    <property type="entry name" value="Trypsin_2"/>
    <property type="match status" value="1"/>
</dbReference>
<dbReference type="Gene3D" id="2.40.10.120">
    <property type="match status" value="1"/>
</dbReference>
<evidence type="ECO:0008006" key="2">
    <source>
        <dbReference type="Google" id="ProtNLM"/>
    </source>
</evidence>
<protein>
    <recommendedName>
        <fullName evidence="2">Serine protease</fullName>
    </recommendedName>
</protein>
<proteinExistence type="predicted"/>
<comment type="caution">
    <text evidence="1">The sequence shown here is derived from an EMBL/GenBank/DDBJ whole genome shotgun (WGS) entry which is preliminary data.</text>
</comment>
<gene>
    <name evidence="1" type="ORF">LCGC14_0758950</name>
</gene>
<name>A0A0F9SLX4_9ZZZZ</name>
<evidence type="ECO:0000313" key="1">
    <source>
        <dbReference type="EMBL" id="KKN37886.1"/>
    </source>
</evidence>
<dbReference type="AlphaFoldDB" id="A0A0F9SLX4"/>
<reference evidence="1" key="1">
    <citation type="journal article" date="2015" name="Nature">
        <title>Complex archaea that bridge the gap between prokaryotes and eukaryotes.</title>
        <authorList>
            <person name="Spang A."/>
            <person name="Saw J.H."/>
            <person name="Jorgensen S.L."/>
            <person name="Zaremba-Niedzwiedzka K."/>
            <person name="Martijn J."/>
            <person name="Lind A.E."/>
            <person name="van Eijk R."/>
            <person name="Schleper C."/>
            <person name="Guy L."/>
            <person name="Ettema T.J."/>
        </authorList>
    </citation>
    <scope>NUCLEOTIDE SEQUENCE</scope>
</reference>
<dbReference type="EMBL" id="LAZR01001864">
    <property type="protein sequence ID" value="KKN37886.1"/>
    <property type="molecule type" value="Genomic_DNA"/>
</dbReference>